<keyword evidence="6" id="KW-0805">Transcription regulation</keyword>
<dbReference type="InterPro" id="IPR025525">
    <property type="entry name" value="hAT-like_transposase_RNase-H"/>
</dbReference>
<evidence type="ECO:0000256" key="4">
    <source>
        <dbReference type="ARBA" id="ARBA00022771"/>
    </source>
</evidence>
<sequence>MEARSLIDMTLVSGAIEPCVNPGIAISSDKPNNGVSGQPIKRKKAMTSLYLKYFETASDGKTRRCKFCKQSYSIATATGNLGRHLNNRHPGYDQVSDTAEVGPHTTLANASSARSLSHTHSISKPQSPIQAKPQIDLDLVNWFLLKFVINACLPFSTLEDNSFINSYKFLNPTAKIWPREQAEAVTLQVFQTMQEDIRALLQNVSSKISLTLDFWTSCEEMLYMSVTSHWIDDTWHMHKMLLDICHIAYPCSGPKILYALTQVISSFDLDTRIISCTTNNSQQAGHACQLLMEQMDSQKRPFFYIPCGAHALKMILEGGLVHLKPILSKIREFVIEINSNCDVLEDFKQMVALYQEGPLKFPIDTSATWNGDFTMLDLVRKAPNAVDNTMKKREETIAGCSLTLSPSEYSAINILHQFLDQFYKTTSNLCTTKVRTVGLVLFFIDHIVELITSCRDESCQDWFKTLADDMCNRTRSFTGQVYNGFTFMCAILDPRIKRELVPDVLNSDKNLEEARGYYVREYSKNNHFIVIPSNGFVGAHESGCSSGIENTDAVSFAEEIARKRRRSSISLTKDELSQYLVEPPAAMTTDVLDWWRANSARFPRLSIMARDLLAVQGTSVEPDELFTSRGEDLHKRRYCLPFADVRPILCINSWMQSGYRFRLGSTEIDFDRKKIGGKQVVQC</sequence>
<keyword evidence="7" id="KW-0238">DNA-binding</keyword>
<dbReference type="EMBL" id="JAMRDG010000001">
    <property type="protein sequence ID" value="KAJ3700740.1"/>
    <property type="molecule type" value="Genomic_DNA"/>
</dbReference>
<dbReference type="Proteomes" id="UP001210211">
    <property type="component" value="Unassembled WGS sequence"/>
</dbReference>
<name>A0AAD5ZMW7_9POAL</name>
<dbReference type="Pfam" id="PF05699">
    <property type="entry name" value="Dimer_Tnp_hAT"/>
    <property type="match status" value="1"/>
</dbReference>
<dbReference type="InterPro" id="IPR003656">
    <property type="entry name" value="Znf_BED"/>
</dbReference>
<keyword evidence="8" id="KW-0804">Transcription</keyword>
<evidence type="ECO:0000256" key="9">
    <source>
        <dbReference type="ARBA" id="ARBA00023242"/>
    </source>
</evidence>
<dbReference type="Pfam" id="PF02892">
    <property type="entry name" value="zf-BED"/>
    <property type="match status" value="1"/>
</dbReference>
<dbReference type="GO" id="GO:0008270">
    <property type="term" value="F:zinc ion binding"/>
    <property type="evidence" value="ECO:0007669"/>
    <property type="project" value="UniProtKB-KW"/>
</dbReference>
<evidence type="ECO:0000256" key="1">
    <source>
        <dbReference type="ARBA" id="ARBA00004123"/>
    </source>
</evidence>
<keyword evidence="9" id="KW-0539">Nucleus</keyword>
<keyword evidence="4" id="KW-0863">Zinc-finger</keyword>
<organism evidence="13 14">
    <name type="scientific">Rhynchospora tenuis</name>
    <dbReference type="NCBI Taxonomy" id="198213"/>
    <lineage>
        <taxon>Eukaryota</taxon>
        <taxon>Viridiplantae</taxon>
        <taxon>Streptophyta</taxon>
        <taxon>Embryophyta</taxon>
        <taxon>Tracheophyta</taxon>
        <taxon>Spermatophyta</taxon>
        <taxon>Magnoliopsida</taxon>
        <taxon>Liliopsida</taxon>
        <taxon>Poales</taxon>
        <taxon>Cyperaceae</taxon>
        <taxon>Cyperoideae</taxon>
        <taxon>Rhynchosporeae</taxon>
        <taxon>Rhynchospora</taxon>
    </lineage>
</organism>
<reference evidence="13 14" key="1">
    <citation type="journal article" date="2022" name="Cell">
        <title>Repeat-based holocentromeres influence genome architecture and karyotype evolution.</title>
        <authorList>
            <person name="Hofstatter P.G."/>
            <person name="Thangavel G."/>
            <person name="Lux T."/>
            <person name="Neumann P."/>
            <person name="Vondrak T."/>
            <person name="Novak P."/>
            <person name="Zhang M."/>
            <person name="Costa L."/>
            <person name="Castellani M."/>
            <person name="Scott A."/>
            <person name="Toegelov H."/>
            <person name="Fuchs J."/>
            <person name="Mata-Sucre Y."/>
            <person name="Dias Y."/>
            <person name="Vanzela A.L.L."/>
            <person name="Huettel B."/>
            <person name="Almeida C.C.S."/>
            <person name="Simkova H."/>
            <person name="Souza G."/>
            <person name="Pedrosa-Harand A."/>
            <person name="Macas J."/>
            <person name="Mayer K.F.X."/>
            <person name="Houben A."/>
            <person name="Marques A."/>
        </authorList>
    </citation>
    <scope>NUCLEOTIDE SEQUENCE [LARGE SCALE GENOMIC DNA]</scope>
    <source>
        <strain evidence="13">RhyTen1mFocal</strain>
    </source>
</reference>
<evidence type="ECO:0000256" key="3">
    <source>
        <dbReference type="ARBA" id="ARBA00022723"/>
    </source>
</evidence>
<comment type="caution">
    <text evidence="13">The sequence shown here is derived from an EMBL/GenBank/DDBJ whole genome shotgun (WGS) entry which is preliminary data.</text>
</comment>
<evidence type="ECO:0000256" key="7">
    <source>
        <dbReference type="ARBA" id="ARBA00023125"/>
    </source>
</evidence>
<evidence type="ECO:0000259" key="12">
    <source>
        <dbReference type="Pfam" id="PF14372"/>
    </source>
</evidence>
<comment type="subunit">
    <text evidence="2">Homodimer.</text>
</comment>
<feature type="domain" description="HAT C-terminal dimerisation" evidence="11">
    <location>
        <begin position="575"/>
        <end position="655"/>
    </location>
</feature>
<proteinExistence type="predicted"/>
<evidence type="ECO:0000313" key="13">
    <source>
        <dbReference type="EMBL" id="KAJ3700740.1"/>
    </source>
</evidence>
<comment type="subcellular location">
    <subcellularLocation>
        <location evidence="1">Nucleus</location>
    </subcellularLocation>
</comment>
<dbReference type="InterPro" id="IPR052035">
    <property type="entry name" value="ZnF_BED_domain_contain"/>
</dbReference>
<feature type="domain" description="hAT-like transposase RNase-H fold" evidence="12">
    <location>
        <begin position="430"/>
        <end position="510"/>
    </location>
</feature>
<evidence type="ECO:0000256" key="5">
    <source>
        <dbReference type="ARBA" id="ARBA00022833"/>
    </source>
</evidence>
<gene>
    <name evidence="13" type="ORF">LUZ61_004445</name>
</gene>
<dbReference type="GO" id="GO:0005634">
    <property type="term" value="C:nucleus"/>
    <property type="evidence" value="ECO:0007669"/>
    <property type="project" value="UniProtKB-SubCell"/>
</dbReference>
<dbReference type="PANTHER" id="PTHR46481">
    <property type="entry name" value="ZINC FINGER BED DOMAIN-CONTAINING PROTEIN 4"/>
    <property type="match status" value="1"/>
</dbReference>
<dbReference type="SMART" id="SM00614">
    <property type="entry name" value="ZnF_BED"/>
    <property type="match status" value="1"/>
</dbReference>
<evidence type="ECO:0000256" key="6">
    <source>
        <dbReference type="ARBA" id="ARBA00023015"/>
    </source>
</evidence>
<evidence type="ECO:0008006" key="15">
    <source>
        <dbReference type="Google" id="ProtNLM"/>
    </source>
</evidence>
<protein>
    <recommendedName>
        <fullName evidence="15">BED-type domain-containing protein</fullName>
    </recommendedName>
</protein>
<dbReference type="InterPro" id="IPR008906">
    <property type="entry name" value="HATC_C_dom"/>
</dbReference>
<dbReference type="InterPro" id="IPR012337">
    <property type="entry name" value="RNaseH-like_sf"/>
</dbReference>
<dbReference type="GO" id="GO:0046983">
    <property type="term" value="F:protein dimerization activity"/>
    <property type="evidence" value="ECO:0007669"/>
    <property type="project" value="InterPro"/>
</dbReference>
<keyword evidence="3" id="KW-0479">Metal-binding</keyword>
<dbReference type="SUPFAM" id="SSF53098">
    <property type="entry name" value="Ribonuclease H-like"/>
    <property type="match status" value="1"/>
</dbReference>
<dbReference type="GO" id="GO:0003677">
    <property type="term" value="F:DNA binding"/>
    <property type="evidence" value="ECO:0007669"/>
    <property type="project" value="UniProtKB-KW"/>
</dbReference>
<evidence type="ECO:0000259" key="10">
    <source>
        <dbReference type="Pfam" id="PF02892"/>
    </source>
</evidence>
<keyword evidence="5" id="KW-0862">Zinc</keyword>
<evidence type="ECO:0000256" key="2">
    <source>
        <dbReference type="ARBA" id="ARBA00011738"/>
    </source>
</evidence>
<feature type="domain" description="BED-type" evidence="10">
    <location>
        <begin position="49"/>
        <end position="90"/>
    </location>
</feature>
<dbReference type="Pfam" id="PF14372">
    <property type="entry name" value="hAT-like_RNase-H"/>
    <property type="match status" value="1"/>
</dbReference>
<evidence type="ECO:0000259" key="11">
    <source>
        <dbReference type="Pfam" id="PF05699"/>
    </source>
</evidence>
<dbReference type="PANTHER" id="PTHR46481:SF7">
    <property type="entry name" value="ZINC FINGER BED DOMAIN-CONTAINING PROTEIN RICESLEEPER 2-LIKE"/>
    <property type="match status" value="1"/>
</dbReference>
<evidence type="ECO:0000313" key="14">
    <source>
        <dbReference type="Proteomes" id="UP001210211"/>
    </source>
</evidence>
<keyword evidence="14" id="KW-1185">Reference proteome</keyword>
<accession>A0AAD5ZMW7</accession>
<evidence type="ECO:0000256" key="8">
    <source>
        <dbReference type="ARBA" id="ARBA00023163"/>
    </source>
</evidence>
<dbReference type="AlphaFoldDB" id="A0AAD5ZMW7"/>